<dbReference type="Proteomes" id="UP000784880">
    <property type="component" value="Unassembled WGS sequence"/>
</dbReference>
<evidence type="ECO:0000313" key="6">
    <source>
        <dbReference type="EMBL" id="MBU9710438.1"/>
    </source>
</evidence>
<evidence type="ECO:0000256" key="2">
    <source>
        <dbReference type="ARBA" id="ARBA00022553"/>
    </source>
</evidence>
<feature type="domain" description="STAS" evidence="5">
    <location>
        <begin position="3"/>
        <end position="109"/>
    </location>
</feature>
<dbReference type="InterPro" id="IPR003658">
    <property type="entry name" value="Anti-sigma_ant"/>
</dbReference>
<gene>
    <name evidence="6" type="ORF">KS419_01490</name>
</gene>
<name>A0ABS6JDM0_9BACI</name>
<dbReference type="Pfam" id="PF01740">
    <property type="entry name" value="STAS"/>
    <property type="match status" value="1"/>
</dbReference>
<evidence type="ECO:0000256" key="4">
    <source>
        <dbReference type="ARBA" id="ARBA00029671"/>
    </source>
</evidence>
<accession>A0ABS6JDM0</accession>
<sequence>MNLKVDIKEGNRETVVFLKGEVDVYTAPTLKESLYPLAEQKEKKIVVDLSNINYIDSTGLGIFIGALKATDKSNSTITICGANARVKRLFEITGLDEIIEIVSDQREEV</sequence>
<comment type="caution">
    <text evidence="6">The sequence shown here is derived from an EMBL/GenBank/DDBJ whole genome shotgun (WGS) entry which is preliminary data.</text>
</comment>
<dbReference type="PANTHER" id="PTHR33495:SF9">
    <property type="entry name" value="ANTI-SIGMA-B FACTOR ANTAGONIST"/>
    <property type="match status" value="1"/>
</dbReference>
<proteinExistence type="predicted"/>
<dbReference type="RefSeq" id="WP_217064328.1">
    <property type="nucleotide sequence ID" value="NZ_JAHQCS010000029.1"/>
</dbReference>
<evidence type="ECO:0000259" key="5">
    <source>
        <dbReference type="PROSITE" id="PS50801"/>
    </source>
</evidence>
<evidence type="ECO:0000256" key="3">
    <source>
        <dbReference type="ARBA" id="ARBA00024670"/>
    </source>
</evidence>
<evidence type="ECO:0000256" key="1">
    <source>
        <dbReference type="ARBA" id="ARBA00017493"/>
    </source>
</evidence>
<dbReference type="InterPro" id="IPR002645">
    <property type="entry name" value="STAS_dom"/>
</dbReference>
<dbReference type="NCBIfam" id="TIGR00377">
    <property type="entry name" value="ant_ant_sig"/>
    <property type="match status" value="1"/>
</dbReference>
<keyword evidence="2" id="KW-0597">Phosphoprotein</keyword>
<dbReference type="CDD" id="cd07043">
    <property type="entry name" value="STAS_anti-anti-sigma_factors"/>
    <property type="match status" value="1"/>
</dbReference>
<protein>
    <recommendedName>
        <fullName evidence="1">Anti-sigma-B factor antagonist</fullName>
    </recommendedName>
    <alternativeName>
        <fullName evidence="4">Anti-anti-sigma-B factor</fullName>
    </alternativeName>
</protein>
<reference evidence="6 7" key="1">
    <citation type="submission" date="2021-06" db="EMBL/GenBank/DDBJ databases">
        <title>Bacillus sp. RD4P76, an endophyte from a halophyte.</title>
        <authorList>
            <person name="Sun J.-Q."/>
        </authorList>
    </citation>
    <scope>NUCLEOTIDE SEQUENCE [LARGE SCALE GENOMIC DNA]</scope>
    <source>
        <strain evidence="6 7">CGMCC 1.15917</strain>
    </source>
</reference>
<comment type="function">
    <text evidence="3">Positive regulator of sigma-B activity. Non-phosphorylated RsbV binds to RsbW, preventing its association with sigma-B. When phosphorylated, releases RsbW, which is then free to complex with and inactivate sigma-B.</text>
</comment>
<evidence type="ECO:0000313" key="7">
    <source>
        <dbReference type="Proteomes" id="UP000784880"/>
    </source>
</evidence>
<organism evidence="6 7">
    <name type="scientific">Evansella tamaricis</name>
    <dbReference type="NCBI Taxonomy" id="2069301"/>
    <lineage>
        <taxon>Bacteria</taxon>
        <taxon>Bacillati</taxon>
        <taxon>Bacillota</taxon>
        <taxon>Bacilli</taxon>
        <taxon>Bacillales</taxon>
        <taxon>Bacillaceae</taxon>
        <taxon>Evansella</taxon>
    </lineage>
</organism>
<keyword evidence="7" id="KW-1185">Reference proteome</keyword>
<dbReference type="PROSITE" id="PS50801">
    <property type="entry name" value="STAS"/>
    <property type="match status" value="1"/>
</dbReference>
<dbReference type="PANTHER" id="PTHR33495">
    <property type="entry name" value="ANTI-SIGMA FACTOR ANTAGONIST TM_1081-RELATED-RELATED"/>
    <property type="match status" value="1"/>
</dbReference>
<dbReference type="EMBL" id="JAHQCS010000029">
    <property type="protein sequence ID" value="MBU9710438.1"/>
    <property type="molecule type" value="Genomic_DNA"/>
</dbReference>